<dbReference type="EMBL" id="CACTIH010000146">
    <property type="protein sequence ID" value="CAA2955355.1"/>
    <property type="molecule type" value="Genomic_DNA"/>
</dbReference>
<keyword evidence="2" id="KW-1185">Reference proteome</keyword>
<accession>A0A8S0PUW7</accession>
<sequence>MATTGMQPDFQVFFDSFWHCVQAMSGTPYPGSVLIAVETVFGTRCVGNVQDMTGTSPDFQAFMGNVREASGLLQGYSLIFKHLWVVSGTRCAGHVQDVAGTQSDFQAFLGSFWDTVCRPRPGCIWATAGS</sequence>
<dbReference type="Gramene" id="OE9A111849T1">
    <property type="protein sequence ID" value="OE9A111849C1"/>
    <property type="gene ID" value="OE9A111849"/>
</dbReference>
<evidence type="ECO:0000313" key="1">
    <source>
        <dbReference type="EMBL" id="CAA2955355.1"/>
    </source>
</evidence>
<proteinExistence type="predicted"/>
<dbReference type="AlphaFoldDB" id="A0A8S0PUW7"/>
<protein>
    <submittedName>
        <fullName evidence="1">Uncharacterized protein</fullName>
    </submittedName>
</protein>
<name>A0A8S0PUW7_OLEEU</name>
<reference evidence="1 2" key="1">
    <citation type="submission" date="2019-12" db="EMBL/GenBank/DDBJ databases">
        <authorList>
            <person name="Alioto T."/>
            <person name="Alioto T."/>
            <person name="Gomez Garrido J."/>
        </authorList>
    </citation>
    <scope>NUCLEOTIDE SEQUENCE [LARGE SCALE GENOMIC DNA]</scope>
</reference>
<dbReference type="Proteomes" id="UP000594638">
    <property type="component" value="Unassembled WGS sequence"/>
</dbReference>
<organism evidence="1 2">
    <name type="scientific">Olea europaea subsp. europaea</name>
    <dbReference type="NCBI Taxonomy" id="158383"/>
    <lineage>
        <taxon>Eukaryota</taxon>
        <taxon>Viridiplantae</taxon>
        <taxon>Streptophyta</taxon>
        <taxon>Embryophyta</taxon>
        <taxon>Tracheophyta</taxon>
        <taxon>Spermatophyta</taxon>
        <taxon>Magnoliopsida</taxon>
        <taxon>eudicotyledons</taxon>
        <taxon>Gunneridae</taxon>
        <taxon>Pentapetalae</taxon>
        <taxon>asterids</taxon>
        <taxon>lamiids</taxon>
        <taxon>Lamiales</taxon>
        <taxon>Oleaceae</taxon>
        <taxon>Oleeae</taxon>
        <taxon>Olea</taxon>
    </lineage>
</organism>
<comment type="caution">
    <text evidence="1">The sequence shown here is derived from an EMBL/GenBank/DDBJ whole genome shotgun (WGS) entry which is preliminary data.</text>
</comment>
<gene>
    <name evidence="1" type="ORF">OLEA9_A111849</name>
</gene>
<evidence type="ECO:0000313" key="2">
    <source>
        <dbReference type="Proteomes" id="UP000594638"/>
    </source>
</evidence>